<keyword evidence="4" id="KW-0288">FMN</keyword>
<keyword evidence="8" id="KW-1133">Transmembrane helix</keyword>
<evidence type="ECO:0000259" key="9">
    <source>
        <dbReference type="Pfam" id="PF00881"/>
    </source>
</evidence>
<reference evidence="10" key="2">
    <citation type="submission" date="2019-06" db="EMBL/GenBank/DDBJ databases">
        <title>Genomics analysis of Aphanomyces spp. identifies a new class of oomycete effector associated with host adaptation.</title>
        <authorList>
            <person name="Gaulin E."/>
        </authorList>
    </citation>
    <scope>NUCLEOTIDE SEQUENCE</scope>
    <source>
        <strain evidence="10">CBS 578.67</strain>
    </source>
</reference>
<evidence type="ECO:0000313" key="10">
    <source>
        <dbReference type="EMBL" id="KAF0684782.1"/>
    </source>
</evidence>
<keyword evidence="7" id="KW-0520">NAD</keyword>
<dbReference type="GO" id="GO:0016491">
    <property type="term" value="F:oxidoreductase activity"/>
    <property type="evidence" value="ECO:0007669"/>
    <property type="project" value="UniProtKB-KW"/>
</dbReference>
<evidence type="ECO:0000256" key="8">
    <source>
        <dbReference type="SAM" id="Phobius"/>
    </source>
</evidence>
<dbReference type="InterPro" id="IPR026021">
    <property type="entry name" value="YdjA-like"/>
</dbReference>
<evidence type="ECO:0000256" key="3">
    <source>
        <dbReference type="ARBA" id="ARBA00022630"/>
    </source>
</evidence>
<dbReference type="Pfam" id="PF00881">
    <property type="entry name" value="Nitroreductase"/>
    <property type="match status" value="1"/>
</dbReference>
<keyword evidence="8" id="KW-0812">Transmembrane</keyword>
<accession>A0A485LMF4</accession>
<dbReference type="InterPro" id="IPR052530">
    <property type="entry name" value="NAD(P)H_nitroreductase"/>
</dbReference>
<feature type="transmembrane region" description="Helical" evidence="8">
    <location>
        <begin position="20"/>
        <end position="45"/>
    </location>
</feature>
<reference evidence="11 12" key="1">
    <citation type="submission" date="2019-03" db="EMBL/GenBank/DDBJ databases">
        <authorList>
            <person name="Gaulin E."/>
            <person name="Dumas B."/>
        </authorList>
    </citation>
    <scope>NUCLEOTIDE SEQUENCE [LARGE SCALE GENOMIC DNA]</scope>
    <source>
        <strain evidence="11">CBS 568.67</strain>
    </source>
</reference>
<evidence type="ECO:0000256" key="5">
    <source>
        <dbReference type="ARBA" id="ARBA00022857"/>
    </source>
</evidence>
<dbReference type="CDD" id="cd02135">
    <property type="entry name" value="YdjA-like"/>
    <property type="match status" value="1"/>
</dbReference>
<keyword evidence="3" id="KW-0285">Flavoprotein</keyword>
<evidence type="ECO:0000256" key="6">
    <source>
        <dbReference type="ARBA" id="ARBA00023002"/>
    </source>
</evidence>
<dbReference type="OrthoDB" id="41362at2759"/>
<dbReference type="Proteomes" id="UP000332933">
    <property type="component" value="Unassembled WGS sequence"/>
</dbReference>
<dbReference type="PANTHER" id="PTHR43821:SF1">
    <property type="entry name" value="NAD(P)H NITROREDUCTASE YDJA-RELATED"/>
    <property type="match status" value="1"/>
</dbReference>
<dbReference type="EMBL" id="VJMH01007246">
    <property type="protein sequence ID" value="KAF0684782.1"/>
    <property type="molecule type" value="Genomic_DNA"/>
</dbReference>
<comment type="similarity">
    <text evidence="2">Belongs to the nitroreductase family.</text>
</comment>
<dbReference type="AlphaFoldDB" id="A0A485LMF4"/>
<evidence type="ECO:0000256" key="4">
    <source>
        <dbReference type="ARBA" id="ARBA00022643"/>
    </source>
</evidence>
<keyword evidence="6" id="KW-0560">Oxidoreductase</keyword>
<sequence>MAQRSPTRNPAYERGVQHGALAGVGLTVGATVLTVVLTGAGTLLWKYIKKQRHLWDAEALIAHRRSIFPQDYDTTRAVPEEVLNKMFESANWAPTHGRTEPWRFVVFGGDARRKLGETDQALYKAKTPEGSFMPKKYTKKLASKLQASYVVAICMKRQESKKIPEIEEIEAVACAVQNMHLCATAHGVGAYWSSVPGSYYEEMKEYVGGLGPDDKLLGFFYIGFPKPDFKHPTGSRKSAAEKVRFVYE</sequence>
<protein>
    <submittedName>
        <fullName evidence="11">Aste57867_23297 protein</fullName>
    </submittedName>
</protein>
<keyword evidence="12" id="KW-1185">Reference proteome</keyword>
<dbReference type="EMBL" id="CAADRA010007272">
    <property type="protein sequence ID" value="VFT99942.1"/>
    <property type="molecule type" value="Genomic_DNA"/>
</dbReference>
<evidence type="ECO:0000256" key="1">
    <source>
        <dbReference type="ARBA" id="ARBA00001917"/>
    </source>
</evidence>
<feature type="domain" description="Nitroreductase" evidence="9">
    <location>
        <begin position="61"/>
        <end position="223"/>
    </location>
</feature>
<evidence type="ECO:0000313" key="12">
    <source>
        <dbReference type="Proteomes" id="UP000332933"/>
    </source>
</evidence>
<comment type="cofactor">
    <cofactor evidence="1">
        <name>FMN</name>
        <dbReference type="ChEBI" id="CHEBI:58210"/>
    </cofactor>
</comment>
<dbReference type="PANTHER" id="PTHR43821">
    <property type="entry name" value="NAD(P)H NITROREDUCTASE YDJA-RELATED"/>
    <property type="match status" value="1"/>
</dbReference>
<evidence type="ECO:0000256" key="7">
    <source>
        <dbReference type="ARBA" id="ARBA00023027"/>
    </source>
</evidence>
<dbReference type="InterPro" id="IPR000415">
    <property type="entry name" value="Nitroreductase-like"/>
</dbReference>
<dbReference type="Gene3D" id="3.40.109.10">
    <property type="entry name" value="NADH Oxidase"/>
    <property type="match status" value="1"/>
</dbReference>
<evidence type="ECO:0000256" key="2">
    <source>
        <dbReference type="ARBA" id="ARBA00007118"/>
    </source>
</evidence>
<dbReference type="InterPro" id="IPR029479">
    <property type="entry name" value="Nitroreductase"/>
</dbReference>
<gene>
    <name evidence="11" type="primary">Aste57867_23297</name>
    <name evidence="10" type="ORF">As57867_023226</name>
    <name evidence="11" type="ORF">ASTE57867_23297</name>
</gene>
<keyword evidence="8" id="KW-0472">Membrane</keyword>
<proteinExistence type="inferred from homology"/>
<organism evidence="11 12">
    <name type="scientific">Aphanomyces stellatus</name>
    <dbReference type="NCBI Taxonomy" id="120398"/>
    <lineage>
        <taxon>Eukaryota</taxon>
        <taxon>Sar</taxon>
        <taxon>Stramenopiles</taxon>
        <taxon>Oomycota</taxon>
        <taxon>Saprolegniomycetes</taxon>
        <taxon>Saprolegniales</taxon>
        <taxon>Verrucalvaceae</taxon>
        <taxon>Aphanomyces</taxon>
    </lineage>
</organism>
<name>A0A485LMF4_9STRA</name>
<dbReference type="SUPFAM" id="SSF55469">
    <property type="entry name" value="FMN-dependent nitroreductase-like"/>
    <property type="match status" value="1"/>
</dbReference>
<keyword evidence="5" id="KW-0521">NADP</keyword>
<evidence type="ECO:0000313" key="11">
    <source>
        <dbReference type="EMBL" id="VFT99942.1"/>
    </source>
</evidence>